<proteinExistence type="predicted"/>
<gene>
    <name evidence="2" type="ORF">M408DRAFT_176327</name>
</gene>
<evidence type="ECO:0000313" key="3">
    <source>
        <dbReference type="Proteomes" id="UP000054097"/>
    </source>
</evidence>
<protein>
    <submittedName>
        <fullName evidence="2">Uncharacterized protein</fullName>
    </submittedName>
</protein>
<sequence length="70" mass="7943">MASFYLPSYTLKKSYFTSTGSTGSAFYSIAAKRPGRRSNLPPHSHRESRAQPQKTQIKVFKDVENQQDSM</sequence>
<name>A0A0C3B476_SERVB</name>
<keyword evidence="3" id="KW-1185">Reference proteome</keyword>
<reference evidence="2 3" key="1">
    <citation type="submission" date="2014-04" db="EMBL/GenBank/DDBJ databases">
        <authorList>
            <consortium name="DOE Joint Genome Institute"/>
            <person name="Kuo A."/>
            <person name="Zuccaro A."/>
            <person name="Kohler A."/>
            <person name="Nagy L.G."/>
            <person name="Floudas D."/>
            <person name="Copeland A."/>
            <person name="Barry K.W."/>
            <person name="Cichocki N."/>
            <person name="Veneault-Fourrey C."/>
            <person name="LaButti K."/>
            <person name="Lindquist E.A."/>
            <person name="Lipzen A."/>
            <person name="Lundell T."/>
            <person name="Morin E."/>
            <person name="Murat C."/>
            <person name="Sun H."/>
            <person name="Tunlid A."/>
            <person name="Henrissat B."/>
            <person name="Grigoriev I.V."/>
            <person name="Hibbett D.S."/>
            <person name="Martin F."/>
            <person name="Nordberg H.P."/>
            <person name="Cantor M.N."/>
            <person name="Hua S.X."/>
        </authorList>
    </citation>
    <scope>NUCLEOTIDE SEQUENCE [LARGE SCALE GENOMIC DNA]</scope>
    <source>
        <strain evidence="2 3">MAFF 305830</strain>
    </source>
</reference>
<reference evidence="3" key="2">
    <citation type="submission" date="2015-01" db="EMBL/GenBank/DDBJ databases">
        <title>Evolutionary Origins and Diversification of the Mycorrhizal Mutualists.</title>
        <authorList>
            <consortium name="DOE Joint Genome Institute"/>
            <consortium name="Mycorrhizal Genomics Consortium"/>
            <person name="Kohler A."/>
            <person name="Kuo A."/>
            <person name="Nagy L.G."/>
            <person name="Floudas D."/>
            <person name="Copeland A."/>
            <person name="Barry K.W."/>
            <person name="Cichocki N."/>
            <person name="Veneault-Fourrey C."/>
            <person name="LaButti K."/>
            <person name="Lindquist E.A."/>
            <person name="Lipzen A."/>
            <person name="Lundell T."/>
            <person name="Morin E."/>
            <person name="Murat C."/>
            <person name="Riley R."/>
            <person name="Ohm R."/>
            <person name="Sun H."/>
            <person name="Tunlid A."/>
            <person name="Henrissat B."/>
            <person name="Grigoriev I.V."/>
            <person name="Hibbett D.S."/>
            <person name="Martin F."/>
        </authorList>
    </citation>
    <scope>NUCLEOTIDE SEQUENCE [LARGE SCALE GENOMIC DNA]</scope>
    <source>
        <strain evidence="3">MAFF 305830</strain>
    </source>
</reference>
<feature type="region of interest" description="Disordered" evidence="1">
    <location>
        <begin position="32"/>
        <end position="58"/>
    </location>
</feature>
<evidence type="ECO:0000313" key="2">
    <source>
        <dbReference type="EMBL" id="KIM26999.1"/>
    </source>
</evidence>
<dbReference type="AlphaFoldDB" id="A0A0C3B476"/>
<dbReference type="Proteomes" id="UP000054097">
    <property type="component" value="Unassembled WGS sequence"/>
</dbReference>
<evidence type="ECO:0000256" key="1">
    <source>
        <dbReference type="SAM" id="MobiDB-lite"/>
    </source>
</evidence>
<organism evidence="2 3">
    <name type="scientific">Serendipita vermifera MAFF 305830</name>
    <dbReference type="NCBI Taxonomy" id="933852"/>
    <lineage>
        <taxon>Eukaryota</taxon>
        <taxon>Fungi</taxon>
        <taxon>Dikarya</taxon>
        <taxon>Basidiomycota</taxon>
        <taxon>Agaricomycotina</taxon>
        <taxon>Agaricomycetes</taxon>
        <taxon>Sebacinales</taxon>
        <taxon>Serendipitaceae</taxon>
        <taxon>Serendipita</taxon>
    </lineage>
</organism>
<dbReference type="EMBL" id="KN824302">
    <property type="protein sequence ID" value="KIM26999.1"/>
    <property type="molecule type" value="Genomic_DNA"/>
</dbReference>
<dbReference type="HOGENOM" id="CLU_2759400_0_0_1"/>
<accession>A0A0C3B476</accession>